<dbReference type="InterPro" id="IPR032942">
    <property type="entry name" value="BPI/LBP/Plunc"/>
</dbReference>
<dbReference type="Gene3D" id="3.15.10.10">
    <property type="entry name" value="Bactericidal permeability-increasing protein, domain 1"/>
    <property type="match status" value="1"/>
</dbReference>
<proteinExistence type="predicted"/>
<evidence type="ECO:0000313" key="2">
    <source>
        <dbReference type="EMBL" id="ESU42887.1"/>
    </source>
</evidence>
<keyword evidence="1" id="KW-0732">Signal</keyword>
<protein>
    <recommendedName>
        <fullName evidence="4">BPI-like protein</fullName>
    </recommendedName>
</protein>
<dbReference type="GO" id="GO:0008289">
    <property type="term" value="F:lipid binding"/>
    <property type="evidence" value="ECO:0007669"/>
    <property type="project" value="InterPro"/>
</dbReference>
<organism evidence="2 3">
    <name type="scientific">Giardia intestinalis</name>
    <name type="common">Giardia lamblia</name>
    <dbReference type="NCBI Taxonomy" id="5741"/>
    <lineage>
        <taxon>Eukaryota</taxon>
        <taxon>Metamonada</taxon>
        <taxon>Diplomonadida</taxon>
        <taxon>Hexamitidae</taxon>
        <taxon>Giardiinae</taxon>
        <taxon>Giardia</taxon>
    </lineage>
</organism>
<accession>V6TWZ4</accession>
<reference evidence="3" key="1">
    <citation type="submission" date="2012-02" db="EMBL/GenBank/DDBJ databases">
        <title>Genome sequencing of Giardia lamblia Genotypes A2 and B isolates (DH and GS) and comparative analysis with the genomes of Genotypes A1 and E (WB and Pig).</title>
        <authorList>
            <person name="Adam R."/>
            <person name="Dahlstrom E."/>
            <person name="Martens C."/>
            <person name="Bruno D."/>
            <person name="Barbian K."/>
            <person name="Porcella S.F."/>
            <person name="Nash T."/>
        </authorList>
    </citation>
    <scope>NUCLEOTIDE SEQUENCE</scope>
    <source>
        <strain evidence="3">GS</strain>
    </source>
</reference>
<dbReference type="PANTHER" id="PTHR10504:SF133">
    <property type="entry name" value="LIPID-BINDING SERUM GLYCOPROTEIN C-TERMINAL DOMAIN-CONTAINING PROTEIN"/>
    <property type="match status" value="1"/>
</dbReference>
<dbReference type="Proteomes" id="UP000018040">
    <property type="component" value="Unassembled WGS sequence"/>
</dbReference>
<dbReference type="InterPro" id="IPR017943">
    <property type="entry name" value="Bactericidal_perm-incr_a/b_dom"/>
</dbReference>
<dbReference type="AlphaFoldDB" id="V6TWZ4"/>
<reference evidence="2 3" key="2">
    <citation type="journal article" date="2013" name="Genome Biol. Evol.">
        <title>Genome sequencing of Giardia lamblia genotypes A2 and B isolates (DH and GS) and comparative analysis with the genomes of genotypes A1 and E (WB and Pig).</title>
        <authorList>
            <person name="Adam R.D."/>
            <person name="Dahlstrom E.W."/>
            <person name="Martens C.A."/>
            <person name="Bruno D.P."/>
            <person name="Barbian K.D."/>
            <person name="Ricklefs S.M."/>
            <person name="Hernandez M.M."/>
            <person name="Narla N.P."/>
            <person name="Patel R.B."/>
            <person name="Porcella S.F."/>
            <person name="Nash T.E."/>
        </authorList>
    </citation>
    <scope>NUCLEOTIDE SEQUENCE [LARGE SCALE GENOMIC DNA]</scope>
    <source>
        <strain evidence="2 3">GS</strain>
    </source>
</reference>
<dbReference type="EMBL" id="AHHH01000066">
    <property type="protein sequence ID" value="ESU42887.1"/>
    <property type="molecule type" value="Genomic_DNA"/>
</dbReference>
<dbReference type="GO" id="GO:0005615">
    <property type="term" value="C:extracellular space"/>
    <property type="evidence" value="ECO:0007669"/>
    <property type="project" value="TreeGrafter"/>
</dbReference>
<dbReference type="VEuPathDB" id="GiardiaDB:GL50581_1015"/>
<name>V6TWZ4_GIAIN</name>
<evidence type="ECO:0008006" key="4">
    <source>
        <dbReference type="Google" id="ProtNLM"/>
    </source>
</evidence>
<feature type="signal peptide" evidence="1">
    <location>
        <begin position="1"/>
        <end position="18"/>
    </location>
</feature>
<dbReference type="VEuPathDB" id="GiardiaDB:DHA2_152144"/>
<gene>
    <name evidence="2" type="ORF">GSB_151288</name>
</gene>
<dbReference type="VEuPathDB" id="GiardiaDB:GL50803_0061453"/>
<dbReference type="VEuPathDB" id="GiardiaDB:QR46_3728"/>
<evidence type="ECO:0000256" key="1">
    <source>
        <dbReference type="SAM" id="SignalP"/>
    </source>
</evidence>
<sequence length="503" mass="54661">MLVLLLPSVVLMCNMTTAFFDEPEHGMGVRFTRRGLEKFCQKGYAIIPDIVSAMPSFQLPEIAIGSLKFTLSNVKVRAIRTSTMDVYLRSNNFVKMEARDGSMQLSMRLEAKITGITGSVDCTFTLKDFGADISLRLGDDPTCPYHFGLFDISNVVYSSGLGIDAVGLDTGGSILANAIQGMAPTLESVIKGTVMSSLMTTVFNAIKQSMLELPLIVWADNYFTDQRYINGINVIDNKIVTNQGGSSVIVNLTNWTQHVLYPNKISSPPPKTVYTDRDYELYFDRESINSYLYVWHTAYNKFKASDLTVTYSTIKSQNIPGLADALVKAGLLSNADDSGRGITLALAVSPSKSAAPHIPWIGAAALPVNLTGALVVTASKASDSASTTLVSVEGSVLLTSALKIKKFVYGFNNDQVHAYVELLGVHGIAVTKNDNGDTSYTVPLLAYMVSEKYLPFVNPILAEPGICLMNGNFIDHATVSTVCLCGEDRVLFASDIEKNRYFA</sequence>
<feature type="chain" id="PRO_5004751989" description="BPI-like protein" evidence="1">
    <location>
        <begin position="19"/>
        <end position="503"/>
    </location>
</feature>
<evidence type="ECO:0000313" key="3">
    <source>
        <dbReference type="Proteomes" id="UP000018040"/>
    </source>
</evidence>
<dbReference type="PANTHER" id="PTHR10504">
    <property type="entry name" value="BACTERICIDAL PERMEABILITY-INCREASING BPI PROTEIN-RELATED"/>
    <property type="match status" value="1"/>
</dbReference>
<comment type="caution">
    <text evidence="2">The sequence shown here is derived from an EMBL/GenBank/DDBJ whole genome shotgun (WGS) entry which is preliminary data.</text>
</comment>
<dbReference type="SUPFAM" id="SSF55394">
    <property type="entry name" value="Bactericidal permeability-increasing protein, BPI"/>
    <property type="match status" value="1"/>
</dbReference>